<sequence length="584" mass="64461">MLVHRAVGQHDVRHAGCVQLGDGVRVGCQHDDPGARCGGREHARDARGLLRQVVTHDDGTRVRRSCGLEHRRLGRVTPHDPQPGVLRLRGAVGGQGRHDHVDAGAGQLLRHVPGGPAPARDEHVPLRRRGVDRGLAGPRGRRAASPLQTARRGAAARGQPGRGDQEQDRRGDEGLRPVLPEPRRGEADLAPETLQDEGELAHLRQQQAGARRGRRADPGGQRGADRGDRLDDEHERHGGQHEQRLLEQEADVEQGPDRQEEGRGEQDLQRQHLAQRVRRVTRLADDQPGEEGAQRHRDPGQGGQVGGAQAQRDDREQEDLGRARPGDGLQHRGHHPARDHERDRDDRRGGRESADQSAGPAAVPVAEHRQQEHHRHDGEVLEDQQSQARLAGRRAGGAAVGEQLEHDGGRGQRDEQAGEQRRAQVDTGQHEHAGDHGDRAEHLQRPAEQHQPADRHQPADGELDADREQQQDDADLGGGVDHLALADDGQRVRADQHARQQEADDRHDAQPGADVADHRPGHHQRRDLRQELRRSLSCGQQHSGPLLRRPWSRQACHRPRTSRRHRDPVGGQGLLHERALASTG</sequence>
<gene>
    <name evidence="2" type="ORF">AVDCRST_MAG16-403</name>
</gene>
<feature type="compositionally biased region" description="Basic residues" evidence="1">
    <location>
        <begin position="555"/>
        <end position="566"/>
    </location>
</feature>
<feature type="compositionally biased region" description="Low complexity" evidence="1">
    <location>
        <begin position="150"/>
        <end position="159"/>
    </location>
</feature>
<feature type="compositionally biased region" description="Basic and acidic residues" evidence="1">
    <location>
        <begin position="575"/>
        <end position="584"/>
    </location>
</feature>
<feature type="compositionally biased region" description="Basic and acidic residues" evidence="1">
    <location>
        <begin position="311"/>
        <end position="325"/>
    </location>
</feature>
<reference evidence="2" key="1">
    <citation type="submission" date="2020-02" db="EMBL/GenBank/DDBJ databases">
        <authorList>
            <person name="Meier V. D."/>
        </authorList>
    </citation>
    <scope>NUCLEOTIDE SEQUENCE</scope>
    <source>
        <strain evidence="2">AVDCRST_MAG16</strain>
    </source>
</reference>
<feature type="compositionally biased region" description="Basic and acidic residues" evidence="1">
    <location>
        <begin position="403"/>
        <end position="470"/>
    </location>
</feature>
<feature type="compositionally biased region" description="Basic and acidic residues" evidence="1">
    <location>
        <begin position="255"/>
        <end position="270"/>
    </location>
</feature>
<name>A0A6J4KVB8_9ACTN</name>
<feature type="compositionally biased region" description="Basic and acidic residues" evidence="1">
    <location>
        <begin position="223"/>
        <end position="247"/>
    </location>
</feature>
<feature type="compositionally biased region" description="Basic and acidic residues" evidence="1">
    <location>
        <begin position="119"/>
        <end position="132"/>
    </location>
</feature>
<feature type="region of interest" description="Disordered" evidence="1">
    <location>
        <begin position="107"/>
        <end position="584"/>
    </location>
</feature>
<dbReference type="AlphaFoldDB" id="A0A6J4KVB8"/>
<protein>
    <submittedName>
        <fullName evidence="2">Uncharacterized protein</fullName>
    </submittedName>
</protein>
<organism evidence="2">
    <name type="scientific">uncultured Frankineae bacterium</name>
    <dbReference type="NCBI Taxonomy" id="437475"/>
    <lineage>
        <taxon>Bacteria</taxon>
        <taxon>Bacillati</taxon>
        <taxon>Actinomycetota</taxon>
        <taxon>Actinomycetes</taxon>
        <taxon>Frankiales</taxon>
        <taxon>environmental samples</taxon>
    </lineage>
</organism>
<accession>A0A6J4KVB8</accession>
<feature type="compositionally biased region" description="Basic and acidic residues" evidence="1">
    <location>
        <begin position="163"/>
        <end position="187"/>
    </location>
</feature>
<dbReference type="EMBL" id="CADCUE010000034">
    <property type="protein sequence ID" value="CAA9315209.1"/>
    <property type="molecule type" value="Genomic_DNA"/>
</dbReference>
<proteinExistence type="predicted"/>
<evidence type="ECO:0000313" key="2">
    <source>
        <dbReference type="EMBL" id="CAA9315209.1"/>
    </source>
</evidence>
<feature type="compositionally biased region" description="Basic and acidic residues" evidence="1">
    <location>
        <begin position="484"/>
        <end position="519"/>
    </location>
</feature>
<feature type="compositionally biased region" description="Basic and acidic residues" evidence="1">
    <location>
        <begin position="336"/>
        <end position="354"/>
    </location>
</feature>
<feature type="compositionally biased region" description="Basic and acidic residues" evidence="1">
    <location>
        <begin position="366"/>
        <end position="379"/>
    </location>
</feature>
<evidence type="ECO:0000256" key="1">
    <source>
        <dbReference type="SAM" id="MobiDB-lite"/>
    </source>
</evidence>